<feature type="transmembrane region" description="Helical" evidence="1">
    <location>
        <begin position="106"/>
        <end position="128"/>
    </location>
</feature>
<keyword evidence="1" id="KW-0812">Transmembrane</keyword>
<accession>A0A8K2A096</accession>
<evidence type="ECO:0000313" key="3">
    <source>
        <dbReference type="Proteomes" id="UP000607397"/>
    </source>
</evidence>
<evidence type="ECO:0000313" key="2">
    <source>
        <dbReference type="EMBL" id="NCJ08103.1"/>
    </source>
</evidence>
<dbReference type="RefSeq" id="WP_161826578.1">
    <property type="nucleotide sequence ID" value="NZ_WVIC01000040.1"/>
</dbReference>
<feature type="transmembrane region" description="Helical" evidence="1">
    <location>
        <begin position="12"/>
        <end position="32"/>
    </location>
</feature>
<dbReference type="Proteomes" id="UP000607397">
    <property type="component" value="Unassembled WGS sequence"/>
</dbReference>
<reference evidence="2" key="1">
    <citation type="submission" date="2019-12" db="EMBL/GenBank/DDBJ databases">
        <title>High-Quality draft genome sequences of three cyanobacteria isolated from the limestone walls of the Old Cathedral of Coimbra.</title>
        <authorList>
            <person name="Tiago I."/>
            <person name="Soares F."/>
            <person name="Portugal A."/>
        </authorList>
    </citation>
    <scope>NUCLEOTIDE SEQUENCE [LARGE SCALE GENOMIC DNA]</scope>
    <source>
        <strain evidence="2">C</strain>
    </source>
</reference>
<comment type="caution">
    <text evidence="2">The sequence shown here is derived from an EMBL/GenBank/DDBJ whole genome shotgun (WGS) entry which is preliminary data.</text>
</comment>
<name>A0A8K2A096_9CYAN</name>
<gene>
    <name evidence="2" type="ORF">GS597_16630</name>
</gene>
<keyword evidence="3" id="KW-1185">Reference proteome</keyword>
<dbReference type="EMBL" id="WVIC01000040">
    <property type="protein sequence ID" value="NCJ08103.1"/>
    <property type="molecule type" value="Genomic_DNA"/>
</dbReference>
<feature type="transmembrane region" description="Helical" evidence="1">
    <location>
        <begin position="38"/>
        <end position="60"/>
    </location>
</feature>
<protein>
    <submittedName>
        <fullName evidence="2">Uncharacterized protein</fullName>
    </submittedName>
</protein>
<dbReference type="AlphaFoldDB" id="A0A8K2A096"/>
<feature type="transmembrane region" description="Helical" evidence="1">
    <location>
        <begin position="72"/>
        <end position="94"/>
    </location>
</feature>
<keyword evidence="1" id="KW-1133">Transmembrane helix</keyword>
<keyword evidence="1" id="KW-0472">Membrane</keyword>
<evidence type="ECO:0000256" key="1">
    <source>
        <dbReference type="SAM" id="Phobius"/>
    </source>
</evidence>
<organism evidence="2 3">
    <name type="scientific">Petrachloros mirabilis ULC683</name>
    <dbReference type="NCBI Taxonomy" id="2781853"/>
    <lineage>
        <taxon>Bacteria</taxon>
        <taxon>Bacillati</taxon>
        <taxon>Cyanobacteriota</taxon>
        <taxon>Cyanophyceae</taxon>
        <taxon>Synechococcales</taxon>
        <taxon>Petrachlorosaceae</taxon>
        <taxon>Petrachloros</taxon>
        <taxon>Petrachloros mirabilis</taxon>
    </lineage>
</organism>
<proteinExistence type="predicted"/>
<sequence length="143" mass="16512">MTPTLLGRWQTRILLFLTVGLLLTLPFGLGWIGPGGTAFFAILFYLLGLGLGWDVLYIYLQKFRWDQDWPAAYQWLAALWEGLVIVLLFEAMAISLPGVDAEAFQLGWFLLHYMVVWVGIFLASQSLMRLLFLHWRFRGGQWL</sequence>